<accession>A0A7S3H0Z3</accession>
<protein>
    <recommendedName>
        <fullName evidence="2">Ankyrin repeat-containing domain</fullName>
    </recommendedName>
</protein>
<proteinExistence type="predicted"/>
<dbReference type="InterPro" id="IPR002110">
    <property type="entry name" value="Ankyrin_rpt"/>
</dbReference>
<dbReference type="InterPro" id="IPR036770">
    <property type="entry name" value="Ankyrin_rpt-contain_sf"/>
</dbReference>
<dbReference type="PANTHER" id="PTHR46586">
    <property type="entry name" value="ANKYRIN REPEAT-CONTAINING PROTEIN"/>
    <property type="match status" value="1"/>
</dbReference>
<dbReference type="AlphaFoldDB" id="A0A7S3H0Z3"/>
<dbReference type="Pfam" id="PF12796">
    <property type="entry name" value="Ank_2"/>
    <property type="match status" value="1"/>
</dbReference>
<reference evidence="1" key="1">
    <citation type="submission" date="2021-01" db="EMBL/GenBank/DDBJ databases">
        <authorList>
            <person name="Corre E."/>
            <person name="Pelletier E."/>
            <person name="Niang G."/>
            <person name="Scheremetjew M."/>
            <person name="Finn R."/>
            <person name="Kale V."/>
            <person name="Holt S."/>
            <person name="Cochrane G."/>
            <person name="Meng A."/>
            <person name="Brown T."/>
            <person name="Cohen L."/>
        </authorList>
    </citation>
    <scope>NUCLEOTIDE SEQUENCE</scope>
    <source>
        <strain evidence="1">CCAP 955/1</strain>
    </source>
</reference>
<evidence type="ECO:0000313" key="1">
    <source>
        <dbReference type="EMBL" id="CAE0280999.1"/>
    </source>
</evidence>
<gene>
    <name evidence="1" type="ORF">SELO1098_LOCUS9833</name>
</gene>
<name>A0A7S3H0Z3_9STRA</name>
<dbReference type="PANTHER" id="PTHR46586:SF3">
    <property type="entry name" value="ANKYRIN REPEAT-CONTAINING PROTEIN"/>
    <property type="match status" value="1"/>
</dbReference>
<organism evidence="1">
    <name type="scientific">Spumella elongata</name>
    <dbReference type="NCBI Taxonomy" id="89044"/>
    <lineage>
        <taxon>Eukaryota</taxon>
        <taxon>Sar</taxon>
        <taxon>Stramenopiles</taxon>
        <taxon>Ochrophyta</taxon>
        <taxon>Chrysophyceae</taxon>
        <taxon>Chromulinales</taxon>
        <taxon>Chromulinaceae</taxon>
        <taxon>Spumella</taxon>
    </lineage>
</organism>
<dbReference type="Gene3D" id="1.25.40.20">
    <property type="entry name" value="Ankyrin repeat-containing domain"/>
    <property type="match status" value="1"/>
</dbReference>
<sequence>MVLTVQLTCVEIPEYLRYSAHYRNLDLTDTETKIAIPKSHFASTDRVRNKAEFLRMLDIVCYWMVDRTPNDLIYYCARIDPSVWMEDLKQRVHRSTLLHNLFEIFSTEQELPSLEALGRLKIRPFHFGSKFVEQETPSSPEEPPRFKEINFLIRAIIVNSIEVVEYLAAMWNSAGKNDAKIMNAACSYGRLKCMKVLRREGFKWGPKCIASAAQYGHYDCLEFAHTNHCPWDASTLVEAAEGGQLDCLIYAHTNGCPWSAEVCKVAAREGHLPCLKYAHENGCAWDEKETVIAAAENGHTACLRYALQHGCPADSYAWVWAAEDGQLESLRILHEFQVPWDVEAADAAAESEEFECIQYLHEIGCPWKGDTLSWSTCKGRVDILQYAMQE</sequence>
<dbReference type="EMBL" id="HBIC01019878">
    <property type="protein sequence ID" value="CAE0280999.1"/>
    <property type="molecule type" value="Transcribed_RNA"/>
</dbReference>
<dbReference type="InterPro" id="IPR052050">
    <property type="entry name" value="SecEffector_AnkRepeat"/>
</dbReference>
<dbReference type="SUPFAM" id="SSF48403">
    <property type="entry name" value="Ankyrin repeat"/>
    <property type="match status" value="1"/>
</dbReference>
<evidence type="ECO:0008006" key="2">
    <source>
        <dbReference type="Google" id="ProtNLM"/>
    </source>
</evidence>